<evidence type="ECO:0000256" key="6">
    <source>
        <dbReference type="ARBA" id="ARBA00038076"/>
    </source>
</evidence>
<evidence type="ECO:0000313" key="10">
    <source>
        <dbReference type="EMBL" id="PKK90706.1"/>
    </source>
</evidence>
<feature type="domain" description="ABC3 transporter permease C-terminal" evidence="8">
    <location>
        <begin position="290"/>
        <end position="402"/>
    </location>
</feature>
<feature type="transmembrane region" description="Helical" evidence="7">
    <location>
        <begin position="332"/>
        <end position="361"/>
    </location>
</feature>
<dbReference type="GO" id="GO:0022857">
    <property type="term" value="F:transmembrane transporter activity"/>
    <property type="evidence" value="ECO:0007669"/>
    <property type="project" value="TreeGrafter"/>
</dbReference>
<protein>
    <submittedName>
        <fullName evidence="10">Multidrug ABC transporter substrate-binding protein</fullName>
    </submittedName>
</protein>
<proteinExistence type="inferred from homology"/>
<evidence type="ECO:0000256" key="3">
    <source>
        <dbReference type="ARBA" id="ARBA00022692"/>
    </source>
</evidence>
<evidence type="ECO:0000256" key="2">
    <source>
        <dbReference type="ARBA" id="ARBA00022475"/>
    </source>
</evidence>
<feature type="transmembrane region" description="Helical" evidence="7">
    <location>
        <begin position="286"/>
        <end position="311"/>
    </location>
</feature>
<comment type="subcellular location">
    <subcellularLocation>
        <location evidence="1">Cell membrane</location>
        <topology evidence="1">Multi-pass membrane protein</topology>
    </subcellularLocation>
</comment>
<keyword evidence="4 7" id="KW-1133">Transmembrane helix</keyword>
<dbReference type="InterPro" id="IPR003838">
    <property type="entry name" value="ABC3_permease_C"/>
</dbReference>
<dbReference type="Pfam" id="PF02687">
    <property type="entry name" value="FtsX"/>
    <property type="match status" value="1"/>
</dbReference>
<accession>A0A2N1PQT5</accession>
<evidence type="ECO:0000256" key="7">
    <source>
        <dbReference type="SAM" id="Phobius"/>
    </source>
</evidence>
<feature type="domain" description="MacB-like periplasmic core" evidence="9">
    <location>
        <begin position="23"/>
        <end position="249"/>
    </location>
</feature>
<comment type="caution">
    <text evidence="10">The sequence shown here is derived from an EMBL/GenBank/DDBJ whole genome shotgun (WGS) entry which is preliminary data.</text>
</comment>
<dbReference type="AlphaFoldDB" id="A0A2N1PQT5"/>
<name>A0A2N1PQT5_9BACT</name>
<keyword evidence="3 7" id="KW-0812">Transmembrane</keyword>
<evidence type="ECO:0000259" key="9">
    <source>
        <dbReference type="Pfam" id="PF12704"/>
    </source>
</evidence>
<dbReference type="InterPro" id="IPR050250">
    <property type="entry name" value="Macrolide_Exporter_MacB"/>
</dbReference>
<comment type="similarity">
    <text evidence="6">Belongs to the ABC-4 integral membrane protein family.</text>
</comment>
<sequence>MSMTLSMIRVAFQSLGGNRLRALLSMLGIIIGVGAVVSLMAIGEGAQQKIMERITAMGSDLLIVRGGAAKRGGVRGGSHETLTVEDGLDILAQVQGVLAVTPSVQKTFQIKYQSNNLSANVLGVAPTYFEIRNHAIEYGRSFTDLEVESRTPVVLIGSEVLSVLFPGIMDIFGAEGVLGNEIKIKGQNFRVIGILKAKGDQGFFNPDESVVIPFTVAMSKLIGGSRVREIDVKVAADSELAKIQGEVEAVLRKSHRIREGGDDDFNVRNVAEMVETAASVTGTFTLLLSAVAAISLLVGGIGIMNIMLVTVTERIREIGIRKAIGARGRDIMVQFLTEATVLSISGGILGVIAGLLVAWGVSAAMSITPVFKTSQMLTALIFSGGVGIFFGWYPASRAAALDPIDALTRE</sequence>
<dbReference type="PANTHER" id="PTHR30572">
    <property type="entry name" value="MEMBRANE COMPONENT OF TRANSPORTER-RELATED"/>
    <property type="match status" value="1"/>
</dbReference>
<feature type="transmembrane region" description="Helical" evidence="7">
    <location>
        <begin position="373"/>
        <end position="393"/>
    </location>
</feature>
<feature type="transmembrane region" description="Helical" evidence="7">
    <location>
        <begin position="20"/>
        <end position="43"/>
    </location>
</feature>
<evidence type="ECO:0000313" key="11">
    <source>
        <dbReference type="Proteomes" id="UP000233256"/>
    </source>
</evidence>
<keyword evidence="2" id="KW-1003">Cell membrane</keyword>
<dbReference type="Pfam" id="PF12704">
    <property type="entry name" value="MacB_PCD"/>
    <property type="match status" value="1"/>
</dbReference>
<evidence type="ECO:0000256" key="1">
    <source>
        <dbReference type="ARBA" id="ARBA00004651"/>
    </source>
</evidence>
<organism evidence="10 11">
    <name type="scientific">Candidatus Wallbacteria bacterium HGW-Wallbacteria-1</name>
    <dbReference type="NCBI Taxonomy" id="2013854"/>
    <lineage>
        <taxon>Bacteria</taxon>
        <taxon>Candidatus Walliibacteriota</taxon>
    </lineage>
</organism>
<dbReference type="EMBL" id="PGXC01000004">
    <property type="protein sequence ID" value="PKK90706.1"/>
    <property type="molecule type" value="Genomic_DNA"/>
</dbReference>
<dbReference type="PANTHER" id="PTHR30572:SF4">
    <property type="entry name" value="ABC TRANSPORTER PERMEASE YTRF"/>
    <property type="match status" value="1"/>
</dbReference>
<keyword evidence="5 7" id="KW-0472">Membrane</keyword>
<reference evidence="10 11" key="1">
    <citation type="journal article" date="2017" name="ISME J.">
        <title>Potential for microbial H2 and metal transformations associated with novel bacteria and archaea in deep terrestrial subsurface sediments.</title>
        <authorList>
            <person name="Hernsdorf A.W."/>
            <person name="Amano Y."/>
            <person name="Miyakawa K."/>
            <person name="Ise K."/>
            <person name="Suzuki Y."/>
            <person name="Anantharaman K."/>
            <person name="Probst A."/>
            <person name="Burstein D."/>
            <person name="Thomas B.C."/>
            <person name="Banfield J.F."/>
        </authorList>
    </citation>
    <scope>NUCLEOTIDE SEQUENCE [LARGE SCALE GENOMIC DNA]</scope>
    <source>
        <strain evidence="10">HGW-Wallbacteria-1</strain>
    </source>
</reference>
<dbReference type="Proteomes" id="UP000233256">
    <property type="component" value="Unassembled WGS sequence"/>
</dbReference>
<gene>
    <name evidence="10" type="ORF">CVV64_07440</name>
</gene>
<dbReference type="GO" id="GO:0005886">
    <property type="term" value="C:plasma membrane"/>
    <property type="evidence" value="ECO:0007669"/>
    <property type="project" value="UniProtKB-SubCell"/>
</dbReference>
<evidence type="ECO:0000256" key="5">
    <source>
        <dbReference type="ARBA" id="ARBA00023136"/>
    </source>
</evidence>
<evidence type="ECO:0000256" key="4">
    <source>
        <dbReference type="ARBA" id="ARBA00022989"/>
    </source>
</evidence>
<dbReference type="InterPro" id="IPR025857">
    <property type="entry name" value="MacB_PCD"/>
</dbReference>
<evidence type="ECO:0000259" key="8">
    <source>
        <dbReference type="Pfam" id="PF02687"/>
    </source>
</evidence>